<organism evidence="1 2">
    <name type="scientific">Escherichia coli O6:K15:H31 (strain 536 / UPEC)</name>
    <dbReference type="NCBI Taxonomy" id="362663"/>
    <lineage>
        <taxon>Bacteria</taxon>
        <taxon>Pseudomonadati</taxon>
        <taxon>Pseudomonadota</taxon>
        <taxon>Gammaproteobacteria</taxon>
        <taxon>Enterobacterales</taxon>
        <taxon>Enterobacteriaceae</taxon>
        <taxon>Escherichia</taxon>
    </lineage>
</organism>
<accession>A0A454A395</accession>
<dbReference type="EMBL" id="CP000247">
    <property type="protein sequence ID" value="ABG69175.1"/>
    <property type="molecule type" value="Genomic_DNA"/>
</dbReference>
<evidence type="ECO:0000313" key="1">
    <source>
        <dbReference type="EMBL" id="ABG69175.1"/>
    </source>
</evidence>
<evidence type="ECO:0000313" key="2">
    <source>
        <dbReference type="Proteomes" id="UP000009182"/>
    </source>
</evidence>
<proteinExistence type="predicted"/>
<dbReference type="Proteomes" id="UP000009182">
    <property type="component" value="Chromosome"/>
</dbReference>
<protein>
    <submittedName>
        <fullName evidence="1">Uncharacterized protein</fullName>
    </submittedName>
</protein>
<name>A0A454A395_ECOL5</name>
<dbReference type="KEGG" id="ecp:ECP_1164"/>
<reference evidence="1 2" key="1">
    <citation type="journal article" date="2006" name="Mol. Microbiol.">
        <title>Role of pathogenicity island-associated integrases in the genome plasticity of uropathogenic Escherichia coli strain 536.</title>
        <authorList>
            <person name="Hochhut B."/>
            <person name="Wilde C."/>
            <person name="Balling G."/>
            <person name="Middendorf B."/>
            <person name="Dobrindt U."/>
            <person name="Brzuszkiewicz E."/>
            <person name="Gottschalk G."/>
            <person name="Carniel E."/>
            <person name="Hacker J."/>
        </authorList>
    </citation>
    <scope>NUCLEOTIDE SEQUENCE [LARGE SCALE GENOMIC DNA]</scope>
    <source>
        <strain evidence="2">536 / UPEC</strain>
    </source>
</reference>
<dbReference type="RefSeq" id="WP_000881607.1">
    <property type="nucleotide sequence ID" value="NC_008253.1"/>
</dbReference>
<sequence>MLAVFQLVKNTCSRLLQCLQHAAAMCLAFTNHLSFLYQSLRELIMEYQVNADVIGFGYAA</sequence>
<dbReference type="AlphaFoldDB" id="A0A454A395"/>
<gene>
    <name evidence="1" type="ordered locus">ECP_1164</name>
</gene>